<keyword evidence="5" id="KW-0472">Membrane</keyword>
<evidence type="ECO:0000313" key="7">
    <source>
        <dbReference type="Proteomes" id="UP001358586"/>
    </source>
</evidence>
<feature type="transmembrane region" description="Helical" evidence="5">
    <location>
        <begin position="24"/>
        <end position="43"/>
    </location>
</feature>
<comment type="caution">
    <text evidence="6">The sequence shown here is derived from an EMBL/GenBank/DDBJ whole genome shotgun (WGS) entry which is preliminary data.</text>
</comment>
<organism evidence="6 7">
    <name type="scientific">Gossypium arboreum</name>
    <name type="common">Tree cotton</name>
    <name type="synonym">Gossypium nanking</name>
    <dbReference type="NCBI Taxonomy" id="29729"/>
    <lineage>
        <taxon>Eukaryota</taxon>
        <taxon>Viridiplantae</taxon>
        <taxon>Streptophyta</taxon>
        <taxon>Embryophyta</taxon>
        <taxon>Tracheophyta</taxon>
        <taxon>Spermatophyta</taxon>
        <taxon>Magnoliopsida</taxon>
        <taxon>eudicotyledons</taxon>
        <taxon>Gunneridae</taxon>
        <taxon>Pentapetalae</taxon>
        <taxon>rosids</taxon>
        <taxon>malvids</taxon>
        <taxon>Malvales</taxon>
        <taxon>Malvaceae</taxon>
        <taxon>Malvoideae</taxon>
        <taxon>Gossypium</taxon>
    </lineage>
</organism>
<gene>
    <name evidence="6" type="ORF">PVK06_028279</name>
</gene>
<keyword evidence="4" id="KW-0407">Ion channel</keyword>
<protein>
    <submittedName>
        <fullName evidence="6">Uncharacterized protein</fullName>
    </submittedName>
</protein>
<evidence type="ECO:0000256" key="3">
    <source>
        <dbReference type="ARBA" id="ARBA00023214"/>
    </source>
</evidence>
<dbReference type="PANTHER" id="PTHR43427">
    <property type="entry name" value="CHLORIDE CHANNEL PROTEIN CLC-E"/>
    <property type="match status" value="1"/>
</dbReference>
<evidence type="ECO:0000256" key="4">
    <source>
        <dbReference type="ARBA" id="ARBA00023303"/>
    </source>
</evidence>
<dbReference type="EMBL" id="JARKNE010000008">
    <property type="protein sequence ID" value="KAK5812837.1"/>
    <property type="molecule type" value="Genomic_DNA"/>
</dbReference>
<evidence type="ECO:0000256" key="5">
    <source>
        <dbReference type="SAM" id="Phobius"/>
    </source>
</evidence>
<keyword evidence="7" id="KW-1185">Reference proteome</keyword>
<keyword evidence="5" id="KW-1133">Transmembrane helix</keyword>
<proteinExistence type="predicted"/>
<evidence type="ECO:0000313" key="6">
    <source>
        <dbReference type="EMBL" id="KAK5812837.1"/>
    </source>
</evidence>
<keyword evidence="3" id="KW-0868">Chloride</keyword>
<feature type="transmembrane region" description="Helical" evidence="5">
    <location>
        <begin position="107"/>
        <end position="125"/>
    </location>
</feature>
<dbReference type="PANTHER" id="PTHR43427:SF6">
    <property type="entry name" value="CHLORIDE CHANNEL PROTEIN CLC-E"/>
    <property type="match status" value="1"/>
</dbReference>
<dbReference type="Proteomes" id="UP001358586">
    <property type="component" value="Chromosome 8"/>
</dbReference>
<evidence type="ECO:0000256" key="2">
    <source>
        <dbReference type="ARBA" id="ARBA00023065"/>
    </source>
</evidence>
<name>A0ABR0P2L6_GOSAR</name>
<keyword evidence="5" id="KW-0812">Transmembrane</keyword>
<feature type="transmembrane region" description="Helical" evidence="5">
    <location>
        <begin position="50"/>
        <end position="70"/>
    </location>
</feature>
<dbReference type="InterPro" id="IPR050368">
    <property type="entry name" value="ClC-type_chloride_channel"/>
</dbReference>
<keyword evidence="1" id="KW-0813">Transport</keyword>
<keyword evidence="2" id="KW-0406">Ion transport</keyword>
<accession>A0ABR0P2L6</accession>
<reference evidence="6 7" key="1">
    <citation type="submission" date="2023-03" db="EMBL/GenBank/DDBJ databases">
        <title>WGS of Gossypium arboreum.</title>
        <authorList>
            <person name="Yu D."/>
        </authorList>
    </citation>
    <scope>NUCLEOTIDE SEQUENCE [LARGE SCALE GENOMIC DNA]</scope>
    <source>
        <tissue evidence="6">Leaf</tissue>
    </source>
</reference>
<sequence length="129" mass="13769">MCFLVARGASRLRLDNNSFGIESSGFNVVIVGFFFTVESILWPSSSMDSLVSLTNTTSMVILSAIITSVISEVGLGSELACKVPEYDFWSSGGVVDNLNKDVGIPNHVFPIVGGLTVGVIALAYLEILY</sequence>
<evidence type="ECO:0000256" key="1">
    <source>
        <dbReference type="ARBA" id="ARBA00022448"/>
    </source>
</evidence>